<accession>A0ABP5NN82</accession>
<evidence type="ECO:0000313" key="2">
    <source>
        <dbReference type="EMBL" id="GAA2200923.1"/>
    </source>
</evidence>
<dbReference type="Proteomes" id="UP001500432">
    <property type="component" value="Unassembled WGS sequence"/>
</dbReference>
<evidence type="ECO:0000313" key="3">
    <source>
        <dbReference type="Proteomes" id="UP001500432"/>
    </source>
</evidence>
<sequence>MSIAHEESILGTEAVDALFAQARTANAFTGEVTDAQAEAIYELAKFGPTAFNSQPLRVTYVRKGDARDRLVQHLAPGNQDKTRLAPLVAILSFDADWHEQWETFLPAATRGKARYDADAELRVQTGRDNAHLQAGYFILAVRALGFAAGPMTGADFAGIDAEFFPAGDRKAFLVVNIGKPADDAWGPAKPKLAYEDVAEII</sequence>
<dbReference type="RefSeq" id="WP_344299901.1">
    <property type="nucleotide sequence ID" value="NZ_BAAAQW010000006.1"/>
</dbReference>
<keyword evidence="3" id="KW-1185">Reference proteome</keyword>
<reference evidence="3" key="1">
    <citation type="journal article" date="2019" name="Int. J. Syst. Evol. Microbiol.">
        <title>The Global Catalogue of Microorganisms (GCM) 10K type strain sequencing project: providing services to taxonomists for standard genome sequencing and annotation.</title>
        <authorList>
            <consortium name="The Broad Institute Genomics Platform"/>
            <consortium name="The Broad Institute Genome Sequencing Center for Infectious Disease"/>
            <person name="Wu L."/>
            <person name="Ma J."/>
        </authorList>
    </citation>
    <scope>NUCLEOTIDE SEQUENCE [LARGE SCALE GENOMIC DNA]</scope>
    <source>
        <strain evidence="3">JCM 16034</strain>
    </source>
</reference>
<protein>
    <submittedName>
        <fullName evidence="2">Malonic semialdehyde reductase</fullName>
    </submittedName>
</protein>
<dbReference type="InterPro" id="IPR000415">
    <property type="entry name" value="Nitroreductase-like"/>
</dbReference>
<dbReference type="InterPro" id="IPR050461">
    <property type="entry name" value="Nitroreductase_HadB/RutE"/>
</dbReference>
<dbReference type="SUPFAM" id="SSF55469">
    <property type="entry name" value="FMN-dependent nitroreductase-like"/>
    <property type="match status" value="1"/>
</dbReference>
<feature type="domain" description="Nitroreductase" evidence="1">
    <location>
        <begin position="32"/>
        <end position="161"/>
    </location>
</feature>
<proteinExistence type="predicted"/>
<organism evidence="2 3">
    <name type="scientific">Sinomonas flava</name>
    <dbReference type="NCBI Taxonomy" id="496857"/>
    <lineage>
        <taxon>Bacteria</taxon>
        <taxon>Bacillati</taxon>
        <taxon>Actinomycetota</taxon>
        <taxon>Actinomycetes</taxon>
        <taxon>Micrococcales</taxon>
        <taxon>Micrococcaceae</taxon>
        <taxon>Sinomonas</taxon>
    </lineage>
</organism>
<evidence type="ECO:0000259" key="1">
    <source>
        <dbReference type="Pfam" id="PF00881"/>
    </source>
</evidence>
<dbReference type="InterPro" id="IPR029479">
    <property type="entry name" value="Nitroreductase"/>
</dbReference>
<dbReference type="Pfam" id="PF00881">
    <property type="entry name" value="Nitroreductase"/>
    <property type="match status" value="1"/>
</dbReference>
<gene>
    <name evidence="2" type="ORF">GCM10009849_23390</name>
</gene>
<dbReference type="Gene3D" id="3.40.109.10">
    <property type="entry name" value="NADH Oxidase"/>
    <property type="match status" value="1"/>
</dbReference>
<dbReference type="EMBL" id="BAAAQW010000006">
    <property type="protein sequence ID" value="GAA2200923.1"/>
    <property type="molecule type" value="Genomic_DNA"/>
</dbReference>
<comment type="caution">
    <text evidence="2">The sequence shown here is derived from an EMBL/GenBank/DDBJ whole genome shotgun (WGS) entry which is preliminary data.</text>
</comment>
<dbReference type="NCBIfam" id="NF003768">
    <property type="entry name" value="PRK05365.1"/>
    <property type="match status" value="1"/>
</dbReference>
<name>A0ABP5NN82_9MICC</name>
<dbReference type="PANTHER" id="PTHR43543:SF1">
    <property type="entry name" value="MALONIC SEMIALDEHYDE REDUCTASE RUTE-RELATED"/>
    <property type="match status" value="1"/>
</dbReference>
<dbReference type="PANTHER" id="PTHR43543">
    <property type="entry name" value="MALONIC SEMIALDEHYDE REDUCTASE RUTE-RELATED"/>
    <property type="match status" value="1"/>
</dbReference>